<keyword evidence="1" id="KW-1133">Transmembrane helix</keyword>
<feature type="transmembrane region" description="Helical" evidence="1">
    <location>
        <begin position="37"/>
        <end position="56"/>
    </location>
</feature>
<comment type="caution">
    <text evidence="2">The sequence shown here is derived from an EMBL/GenBank/DDBJ whole genome shotgun (WGS) entry which is preliminary data.</text>
</comment>
<evidence type="ECO:0000313" key="3">
    <source>
        <dbReference type="Proteomes" id="UP001165079"/>
    </source>
</evidence>
<dbReference type="EMBL" id="BSTX01000007">
    <property type="protein sequence ID" value="GLZ81771.1"/>
    <property type="molecule type" value="Genomic_DNA"/>
</dbReference>
<proteinExistence type="predicted"/>
<organism evidence="2 3">
    <name type="scientific">Actinorhabdospora filicis</name>
    <dbReference type="NCBI Taxonomy" id="1785913"/>
    <lineage>
        <taxon>Bacteria</taxon>
        <taxon>Bacillati</taxon>
        <taxon>Actinomycetota</taxon>
        <taxon>Actinomycetes</taxon>
        <taxon>Micromonosporales</taxon>
        <taxon>Micromonosporaceae</taxon>
        <taxon>Actinorhabdospora</taxon>
    </lineage>
</organism>
<dbReference type="Proteomes" id="UP001165079">
    <property type="component" value="Unassembled WGS sequence"/>
</dbReference>
<evidence type="ECO:0000256" key="1">
    <source>
        <dbReference type="SAM" id="Phobius"/>
    </source>
</evidence>
<gene>
    <name evidence="2" type="ORF">Afil01_65780</name>
</gene>
<keyword evidence="1" id="KW-0812">Transmembrane</keyword>
<keyword evidence="3" id="KW-1185">Reference proteome</keyword>
<protein>
    <submittedName>
        <fullName evidence="2">Uncharacterized protein</fullName>
    </submittedName>
</protein>
<evidence type="ECO:0000313" key="2">
    <source>
        <dbReference type="EMBL" id="GLZ81771.1"/>
    </source>
</evidence>
<reference evidence="2" key="1">
    <citation type="submission" date="2023-03" db="EMBL/GenBank/DDBJ databases">
        <title>Actinorhabdospora filicis NBRC 111898.</title>
        <authorList>
            <person name="Ichikawa N."/>
            <person name="Sato H."/>
            <person name="Tonouchi N."/>
        </authorList>
    </citation>
    <scope>NUCLEOTIDE SEQUENCE</scope>
    <source>
        <strain evidence="2">NBRC 111898</strain>
    </source>
</reference>
<accession>A0A9W6WDM8</accession>
<sequence length="424" mass="46280">MRRGWRVRTDVIATEEIRGDSPLAAVAVLATPYRLHALIGVIIAASCGAGFLTWAAPGLAPWRTVALLPFAAAVGVLAYRWTVRLTERYGDRRHPHESEPDGRLWRPHLRLILPVAAVLGGAILVIAAAQTAILWPYGRLGPSCSWVTVVAVFTPVFTLWRAREIRSRAQHVLITGSDDKGEFDVHTRTTDSDQNRIDYLADRARARELVRGREDGELRAALCGEEGRELAARLAAAANLTLMSAIGNRFVETRPLEMSLDVYAARAVADPRLAARDAAERSVVLDTAAGYSRDVVPVAEFHRLHPGTGLRLSDSLVVRYPAYGEEPGPAVPSGTQTILLDLAPRFAQAWAGFVPARRQVETAIRCVRVDSGSVTCPFADALGLALAGRMEEAVLIEGVEQWERSYLYSLKMVRESLGGARETP</sequence>
<dbReference type="RefSeq" id="WP_285667326.1">
    <property type="nucleotide sequence ID" value="NZ_BSTX01000007.1"/>
</dbReference>
<feature type="transmembrane region" description="Helical" evidence="1">
    <location>
        <begin position="140"/>
        <end position="160"/>
    </location>
</feature>
<dbReference type="AlphaFoldDB" id="A0A9W6WDM8"/>
<name>A0A9W6WDM8_9ACTN</name>
<feature type="transmembrane region" description="Helical" evidence="1">
    <location>
        <begin position="62"/>
        <end position="83"/>
    </location>
</feature>
<keyword evidence="1" id="KW-0472">Membrane</keyword>
<feature type="transmembrane region" description="Helical" evidence="1">
    <location>
        <begin position="111"/>
        <end position="134"/>
    </location>
</feature>